<dbReference type="EC" id="7.1.1.-" evidence="5"/>
<comment type="catalytic activity">
    <reaction evidence="5">
        <text>a quinone + NADH + 5 H(+)(in) = a quinol + NAD(+) + 4 H(+)(out)</text>
        <dbReference type="Rhea" id="RHEA:57888"/>
        <dbReference type="ChEBI" id="CHEBI:15378"/>
        <dbReference type="ChEBI" id="CHEBI:24646"/>
        <dbReference type="ChEBI" id="CHEBI:57540"/>
        <dbReference type="ChEBI" id="CHEBI:57945"/>
        <dbReference type="ChEBI" id="CHEBI:132124"/>
    </reaction>
</comment>
<evidence type="ECO:0000256" key="5">
    <source>
        <dbReference type="HAMAP-Rule" id="MF_01350"/>
    </source>
</evidence>
<keyword evidence="8" id="KW-1185">Reference proteome</keyword>
<dbReference type="InterPro" id="IPR018086">
    <property type="entry name" value="NADH_UbQ_OxRdtase_su1_CS"/>
</dbReference>
<dbReference type="Pfam" id="PF00146">
    <property type="entry name" value="NADHdh"/>
    <property type="match status" value="1"/>
</dbReference>
<keyword evidence="5" id="KW-1003">Cell membrane</keyword>
<comment type="subcellular location">
    <subcellularLocation>
        <location evidence="5 6">Cell membrane</location>
        <topology evidence="5 6">Multi-pass membrane protein</topology>
    </subcellularLocation>
    <subcellularLocation>
        <location evidence="1">Membrane</location>
        <topology evidence="1">Multi-pass membrane protein</topology>
    </subcellularLocation>
</comment>
<evidence type="ECO:0000313" key="8">
    <source>
        <dbReference type="Proteomes" id="UP000197025"/>
    </source>
</evidence>
<dbReference type="PROSITE" id="PS00667">
    <property type="entry name" value="COMPLEX1_ND1_1"/>
    <property type="match status" value="1"/>
</dbReference>
<accession>A0A212R263</accession>
<dbReference type="InterPro" id="IPR001694">
    <property type="entry name" value="NADH_UbQ_OxRdtase_su1/FPO"/>
</dbReference>
<dbReference type="GO" id="GO:0048038">
    <property type="term" value="F:quinone binding"/>
    <property type="evidence" value="ECO:0007669"/>
    <property type="project" value="UniProtKB-KW"/>
</dbReference>
<comment type="function">
    <text evidence="5">NDH-1 shuttles electrons from NADH, via FMN and iron-sulfur (Fe-S) centers, to quinones in the respiratory chain. The immediate electron acceptor for the enzyme in this species is believed to be ubiquinone. Couples the redox reaction to proton translocation (for every two electrons transferred, four hydrogen ions are translocated across the cytoplasmic membrane), and thus conserves the redox energy in a proton gradient. This subunit may bind ubiquinone.</text>
</comment>
<feature type="transmembrane region" description="Helical" evidence="5">
    <location>
        <begin position="161"/>
        <end position="183"/>
    </location>
</feature>
<comment type="subunit">
    <text evidence="5">NDH-1 is composed of 14 different subunits. Subunits NuoA, H, J, K, L, M, N constitute the membrane sector of the complex.</text>
</comment>
<dbReference type="NCBIfam" id="NF004741">
    <property type="entry name" value="PRK06076.1-2"/>
    <property type="match status" value="1"/>
</dbReference>
<keyword evidence="2 5" id="KW-0812">Transmembrane</keyword>
<evidence type="ECO:0000256" key="4">
    <source>
        <dbReference type="ARBA" id="ARBA00023136"/>
    </source>
</evidence>
<keyword evidence="3 5" id="KW-1133">Transmembrane helix</keyword>
<protein>
    <recommendedName>
        <fullName evidence="5">NADH-quinone oxidoreductase subunit H</fullName>
        <ecNumber evidence="5">7.1.1.-</ecNumber>
    </recommendedName>
    <alternativeName>
        <fullName evidence="5">NADH dehydrogenase I subunit H</fullName>
    </alternativeName>
    <alternativeName>
        <fullName evidence="5">NDH-1 subunit H</fullName>
    </alternativeName>
</protein>
<dbReference type="PANTHER" id="PTHR11432:SF3">
    <property type="entry name" value="NADH-UBIQUINONE OXIDOREDUCTASE CHAIN 1"/>
    <property type="match status" value="1"/>
</dbReference>
<dbReference type="HAMAP" id="MF_01350">
    <property type="entry name" value="NDH1_NuoH"/>
    <property type="match status" value="1"/>
</dbReference>
<dbReference type="OrthoDB" id="9803734at2"/>
<feature type="transmembrane region" description="Helical" evidence="5">
    <location>
        <begin position="189"/>
        <end position="208"/>
    </location>
</feature>
<evidence type="ECO:0000256" key="6">
    <source>
        <dbReference type="RuleBase" id="RU000471"/>
    </source>
</evidence>
<feature type="transmembrane region" description="Helical" evidence="5">
    <location>
        <begin position="118"/>
        <end position="140"/>
    </location>
</feature>
<feature type="transmembrane region" description="Helical" evidence="5">
    <location>
        <begin position="270"/>
        <end position="292"/>
    </location>
</feature>
<dbReference type="RefSeq" id="WP_088571315.1">
    <property type="nucleotide sequence ID" value="NZ_FYEK01000028.1"/>
</dbReference>
<keyword evidence="5" id="KW-1278">Translocase</keyword>
<organism evidence="7 8">
    <name type="scientific">Thermoflexus hugenholtzii JAD2</name>
    <dbReference type="NCBI Taxonomy" id="877466"/>
    <lineage>
        <taxon>Bacteria</taxon>
        <taxon>Bacillati</taxon>
        <taxon>Chloroflexota</taxon>
        <taxon>Thermoflexia</taxon>
        <taxon>Thermoflexales</taxon>
        <taxon>Thermoflexaceae</taxon>
        <taxon>Thermoflexus</taxon>
    </lineage>
</organism>
<feature type="transmembrane region" description="Helical" evidence="5">
    <location>
        <begin position="312"/>
        <end position="331"/>
    </location>
</feature>
<feature type="transmembrane region" description="Helical" evidence="5">
    <location>
        <begin position="245"/>
        <end position="264"/>
    </location>
</feature>
<sequence>MGPFLLEAAIKSAVLVMLLLTGFAYLTLAERKLVADFQARIGPNRAGPYGLLQPLADAVKLFFKEDFVPAYADRVLFVLAPLITLAPAIMIFAVIPFGPELTLLGYRTRLQLTDVNVGVLYIVAITSISVYGVTLAGWASNNKYALLGGIRAAAQMISYELAMGLAIVSVVLTAGTLQVSGIVEFQRGGWLIFYQPLAAVIFFLTGLAEIKRAPFDLVEAEQELTAGYLTEYSSMKFALFFMAEYVKMIGFSALMATFFLGGYLGPWVDLYPALGVVYFTLKVILLLFLLIWIRATLPRIRYDQLMGLGWKVLLPLALANVMGTAVVIALIG</sequence>
<keyword evidence="5" id="KW-0874">Quinone</keyword>
<feature type="transmembrane region" description="Helical" evidence="5">
    <location>
        <begin position="75"/>
        <end position="98"/>
    </location>
</feature>
<gene>
    <name evidence="5" type="primary">nuoH</name>
    <name evidence="7" type="ORF">SAMN02746019_00000560</name>
</gene>
<dbReference type="InParanoid" id="A0A212R263"/>
<proteinExistence type="inferred from homology"/>
<feature type="transmembrane region" description="Helical" evidence="5">
    <location>
        <begin position="6"/>
        <end position="28"/>
    </location>
</feature>
<dbReference type="EMBL" id="FYEK01000028">
    <property type="protein sequence ID" value="SNB66085.1"/>
    <property type="molecule type" value="Genomic_DNA"/>
</dbReference>
<dbReference type="GO" id="GO:0005886">
    <property type="term" value="C:plasma membrane"/>
    <property type="evidence" value="ECO:0007669"/>
    <property type="project" value="UniProtKB-SubCell"/>
</dbReference>
<evidence type="ECO:0000256" key="1">
    <source>
        <dbReference type="ARBA" id="ARBA00004141"/>
    </source>
</evidence>
<evidence type="ECO:0000256" key="3">
    <source>
        <dbReference type="ARBA" id="ARBA00022989"/>
    </source>
</evidence>
<keyword evidence="4 5" id="KW-0472">Membrane</keyword>
<dbReference type="GO" id="GO:0003954">
    <property type="term" value="F:NADH dehydrogenase activity"/>
    <property type="evidence" value="ECO:0007669"/>
    <property type="project" value="TreeGrafter"/>
</dbReference>
<dbReference type="GO" id="GO:0016655">
    <property type="term" value="F:oxidoreductase activity, acting on NAD(P)H, quinone or similar compound as acceptor"/>
    <property type="evidence" value="ECO:0007669"/>
    <property type="project" value="UniProtKB-UniRule"/>
</dbReference>
<dbReference type="GO" id="GO:0009060">
    <property type="term" value="P:aerobic respiration"/>
    <property type="evidence" value="ECO:0007669"/>
    <property type="project" value="TreeGrafter"/>
</dbReference>
<dbReference type="AlphaFoldDB" id="A0A212R263"/>
<keyword evidence="5 6" id="KW-0520">NAD</keyword>
<dbReference type="PANTHER" id="PTHR11432">
    <property type="entry name" value="NADH DEHYDROGENASE SUBUNIT 1"/>
    <property type="match status" value="1"/>
</dbReference>
<reference evidence="8" key="1">
    <citation type="submission" date="2017-06" db="EMBL/GenBank/DDBJ databases">
        <authorList>
            <person name="Varghese N."/>
            <person name="Submissions S."/>
        </authorList>
    </citation>
    <scope>NUCLEOTIDE SEQUENCE [LARGE SCALE GENOMIC DNA]</scope>
    <source>
        <strain evidence="8">JAD2</strain>
    </source>
</reference>
<evidence type="ECO:0000313" key="7">
    <source>
        <dbReference type="EMBL" id="SNB66085.1"/>
    </source>
</evidence>
<dbReference type="PROSITE" id="PS00668">
    <property type="entry name" value="COMPLEX1_ND1_2"/>
    <property type="match status" value="1"/>
</dbReference>
<evidence type="ECO:0000256" key="2">
    <source>
        <dbReference type="ARBA" id="ARBA00022692"/>
    </source>
</evidence>
<comment type="similarity">
    <text evidence="5 6">Belongs to the complex I subunit 1 family.</text>
</comment>
<dbReference type="Proteomes" id="UP000197025">
    <property type="component" value="Unassembled WGS sequence"/>
</dbReference>
<name>A0A212R263_9CHLR</name>
<keyword evidence="5" id="KW-0830">Ubiquinone</keyword>